<evidence type="ECO:0000313" key="2">
    <source>
        <dbReference type="EMBL" id="KAG4410691.1"/>
    </source>
</evidence>
<dbReference type="PANTHER" id="PTHR37828">
    <property type="entry name" value="GSR2449 PROTEIN"/>
    <property type="match status" value="1"/>
</dbReference>
<protein>
    <recommendedName>
        <fullName evidence="1">YCII-related domain-containing protein</fullName>
    </recommendedName>
</protein>
<evidence type="ECO:0000259" key="1">
    <source>
        <dbReference type="Pfam" id="PF03795"/>
    </source>
</evidence>
<dbReference type="OrthoDB" id="4277906at2759"/>
<dbReference type="Proteomes" id="UP000664132">
    <property type="component" value="Unassembled WGS sequence"/>
</dbReference>
<organism evidence="2 3">
    <name type="scientific">Cadophora malorum</name>
    <dbReference type="NCBI Taxonomy" id="108018"/>
    <lineage>
        <taxon>Eukaryota</taxon>
        <taxon>Fungi</taxon>
        <taxon>Dikarya</taxon>
        <taxon>Ascomycota</taxon>
        <taxon>Pezizomycotina</taxon>
        <taxon>Leotiomycetes</taxon>
        <taxon>Helotiales</taxon>
        <taxon>Ploettnerulaceae</taxon>
        <taxon>Cadophora</taxon>
    </lineage>
</organism>
<evidence type="ECO:0000313" key="3">
    <source>
        <dbReference type="Proteomes" id="UP000664132"/>
    </source>
</evidence>
<dbReference type="EMBL" id="JAFJYH010000615">
    <property type="protein sequence ID" value="KAG4410691.1"/>
    <property type="molecule type" value="Genomic_DNA"/>
</dbReference>
<reference evidence="2" key="1">
    <citation type="submission" date="2021-02" db="EMBL/GenBank/DDBJ databases">
        <title>Genome sequence Cadophora malorum strain M34.</title>
        <authorList>
            <person name="Stefanovic E."/>
            <person name="Vu D."/>
            <person name="Scully C."/>
            <person name="Dijksterhuis J."/>
            <person name="Roader J."/>
            <person name="Houbraken J."/>
        </authorList>
    </citation>
    <scope>NUCLEOTIDE SEQUENCE</scope>
    <source>
        <strain evidence="2">M34</strain>
    </source>
</reference>
<dbReference type="SUPFAM" id="SSF54909">
    <property type="entry name" value="Dimeric alpha+beta barrel"/>
    <property type="match status" value="1"/>
</dbReference>
<dbReference type="InterPro" id="IPR005545">
    <property type="entry name" value="YCII"/>
</dbReference>
<name>A0A8H7T1S5_9HELO</name>
<keyword evidence="3" id="KW-1185">Reference proteome</keyword>
<accession>A0A8H7T1S5</accession>
<feature type="domain" description="YCII-related" evidence="1">
    <location>
        <begin position="12"/>
        <end position="80"/>
    </location>
</feature>
<comment type="caution">
    <text evidence="2">The sequence shown here is derived from an EMBL/GenBank/DDBJ whole genome shotgun (WGS) entry which is preliminary data.</text>
</comment>
<dbReference type="InterPro" id="IPR011008">
    <property type="entry name" value="Dimeric_a/b-barrel"/>
</dbReference>
<dbReference type="PANTHER" id="PTHR37828:SF1">
    <property type="entry name" value="YCII-RELATED DOMAIN-CONTAINING PROTEIN"/>
    <property type="match status" value="1"/>
</dbReference>
<dbReference type="Pfam" id="PF03795">
    <property type="entry name" value="YCII"/>
    <property type="match status" value="1"/>
</dbReference>
<dbReference type="AlphaFoldDB" id="A0A8H7T1S5"/>
<sequence length="99" mass="10961">MGLFLLSVSYTASEGEVQRVLPKHVEWLIRQYEKGIYLSFAKKVPATGGVCFATAKSLDEIVAITNTDPFTIEKVAKYVIQEVALTKMNPAILDLAEIK</sequence>
<gene>
    <name evidence="2" type="ORF">IFR04_016174</name>
</gene>
<proteinExistence type="predicted"/>